<name>A0AAV0Y1T2_9HEMI</name>
<dbReference type="PANTHER" id="PTHR23098:SF16">
    <property type="entry name" value="REGULATORY PROTEIN ZESTE"/>
    <property type="match status" value="1"/>
</dbReference>
<evidence type="ECO:0000256" key="2">
    <source>
        <dbReference type="ARBA" id="ARBA00016807"/>
    </source>
</evidence>
<evidence type="ECO:0000256" key="4">
    <source>
        <dbReference type="ARBA" id="ARBA00023163"/>
    </source>
</evidence>
<keyword evidence="3" id="KW-0805">Transcription regulation</keyword>
<comment type="subunit">
    <text evidence="1">Self-associates forming complexes of several hundred monomers.</text>
</comment>
<dbReference type="EMBL" id="CARXXK010001139">
    <property type="protein sequence ID" value="CAI6373942.1"/>
    <property type="molecule type" value="Genomic_DNA"/>
</dbReference>
<gene>
    <name evidence="7" type="ORF">MEUPH1_LOCUS27622</name>
</gene>
<proteinExistence type="predicted"/>
<evidence type="ECO:0000256" key="5">
    <source>
        <dbReference type="ARBA" id="ARBA00025466"/>
    </source>
</evidence>
<dbReference type="GO" id="GO:0005634">
    <property type="term" value="C:nucleus"/>
    <property type="evidence" value="ECO:0007669"/>
    <property type="project" value="TreeGrafter"/>
</dbReference>
<dbReference type="Pfam" id="PF13873">
    <property type="entry name" value="Myb_DNA-bind_5"/>
    <property type="match status" value="1"/>
</dbReference>
<dbReference type="InterPro" id="IPR028002">
    <property type="entry name" value="Myb_DNA-bind_5"/>
</dbReference>
<evidence type="ECO:0000313" key="8">
    <source>
        <dbReference type="Proteomes" id="UP001160148"/>
    </source>
</evidence>
<dbReference type="PANTHER" id="PTHR23098">
    <property type="entry name" value="AGAP001331-PA-RELATED"/>
    <property type="match status" value="1"/>
</dbReference>
<protein>
    <recommendedName>
        <fullName evidence="2">Regulatory protein zeste</fullName>
    </recommendedName>
</protein>
<keyword evidence="8" id="KW-1185">Reference proteome</keyword>
<accession>A0AAV0Y1T2</accession>
<dbReference type="Proteomes" id="UP001160148">
    <property type="component" value="Unassembled WGS sequence"/>
</dbReference>
<evidence type="ECO:0000256" key="3">
    <source>
        <dbReference type="ARBA" id="ARBA00023015"/>
    </source>
</evidence>
<reference evidence="7 8" key="1">
    <citation type="submission" date="2023-01" db="EMBL/GenBank/DDBJ databases">
        <authorList>
            <person name="Whitehead M."/>
        </authorList>
    </citation>
    <scope>NUCLEOTIDE SEQUENCE [LARGE SCALE GENOMIC DNA]</scope>
</reference>
<comment type="caution">
    <text evidence="7">The sequence shown here is derived from an EMBL/GenBank/DDBJ whole genome shotgun (WGS) entry which is preliminary data.</text>
</comment>
<evidence type="ECO:0000256" key="1">
    <source>
        <dbReference type="ARBA" id="ARBA00011764"/>
    </source>
</evidence>
<keyword evidence="4" id="KW-0804">Transcription</keyword>
<evidence type="ECO:0000259" key="6">
    <source>
        <dbReference type="Pfam" id="PF13873"/>
    </source>
</evidence>
<organism evidence="7 8">
    <name type="scientific">Macrosiphum euphorbiae</name>
    <name type="common">potato aphid</name>
    <dbReference type="NCBI Taxonomy" id="13131"/>
    <lineage>
        <taxon>Eukaryota</taxon>
        <taxon>Metazoa</taxon>
        <taxon>Ecdysozoa</taxon>
        <taxon>Arthropoda</taxon>
        <taxon>Hexapoda</taxon>
        <taxon>Insecta</taxon>
        <taxon>Pterygota</taxon>
        <taxon>Neoptera</taxon>
        <taxon>Paraneoptera</taxon>
        <taxon>Hemiptera</taxon>
        <taxon>Sternorrhyncha</taxon>
        <taxon>Aphidomorpha</taxon>
        <taxon>Aphidoidea</taxon>
        <taxon>Aphididae</taxon>
        <taxon>Macrosiphini</taxon>
        <taxon>Macrosiphum</taxon>
    </lineage>
</organism>
<feature type="domain" description="Myb/SANT-like DNA-binding" evidence="6">
    <location>
        <begin position="6"/>
        <end position="78"/>
    </location>
</feature>
<sequence length="282" mass="31556">MSRSRPSQNQMKLLVELMAKDPQLCSGKFTPSFTHKIAREKWENITVQVNSLPGAQKSWDKWKKSWQDTRSTTKTKAAAIKRHISGTGGGPPCTIELSEIQKDALHLMSQTSISGHIQSSESLVDFDFNDVSTEIVLIGGNELCNESKWITESSSDNINFSNENENIQMPSSNAPNPISNENENIQMPSSIALKPISKENEKIKMKISSDVAPKTNLKRKANVAFGLGESNKAATRLGDISERKCDMKEKYYGKKLKLLEEQNTIFKNINTLLTTFMNDRSL</sequence>
<dbReference type="AlphaFoldDB" id="A0AAV0Y1T2"/>
<comment type="function">
    <text evidence="5">Involved in transvection phenomena (= synapsis-dependent gene expression), where the synaptic pairing of chromosomes carrying genes with which zeste interacts influences the expression of these genes. Zeste binds to DNA and stimulates transcription from a nearby promoter.</text>
</comment>
<evidence type="ECO:0000313" key="7">
    <source>
        <dbReference type="EMBL" id="CAI6373942.1"/>
    </source>
</evidence>